<evidence type="ECO:0000259" key="6">
    <source>
        <dbReference type="Pfam" id="PF00327"/>
    </source>
</evidence>
<organism evidence="7 8">
    <name type="scientific">Seiridium unicorne</name>
    <dbReference type="NCBI Taxonomy" id="138068"/>
    <lineage>
        <taxon>Eukaryota</taxon>
        <taxon>Fungi</taxon>
        <taxon>Dikarya</taxon>
        <taxon>Ascomycota</taxon>
        <taxon>Pezizomycotina</taxon>
        <taxon>Sordariomycetes</taxon>
        <taxon>Xylariomycetidae</taxon>
        <taxon>Amphisphaeriales</taxon>
        <taxon>Sporocadaceae</taxon>
        <taxon>Seiridium</taxon>
    </lineage>
</organism>
<dbReference type="Gene3D" id="3.30.1390.20">
    <property type="entry name" value="Ribosomal protein L30, ferredoxin-like fold domain"/>
    <property type="match status" value="1"/>
</dbReference>
<reference evidence="7 8" key="1">
    <citation type="journal article" date="2024" name="J. Plant Pathol.">
        <title>Sequence and assembly of the genome of Seiridium unicorne, isolate CBS 538.82, causal agent of cypress canker disease.</title>
        <authorList>
            <person name="Scali E."/>
            <person name="Rocca G.D."/>
            <person name="Danti R."/>
            <person name="Garbelotto M."/>
            <person name="Barberini S."/>
            <person name="Baroncelli R."/>
            <person name="Emiliani G."/>
        </authorList>
    </citation>
    <scope>NUCLEOTIDE SEQUENCE [LARGE SCALE GENOMIC DNA]</scope>
    <source>
        <strain evidence="7 8">BM-138-508</strain>
    </source>
</reference>
<dbReference type="SUPFAM" id="SSF55129">
    <property type="entry name" value="Ribosomal protein L30p/L7e"/>
    <property type="match status" value="1"/>
</dbReference>
<keyword evidence="3" id="KW-0687">Ribonucleoprotein</keyword>
<name>A0ABR2UPH3_9PEZI</name>
<feature type="region of interest" description="Disordered" evidence="5">
    <location>
        <begin position="74"/>
        <end position="105"/>
    </location>
</feature>
<dbReference type="Proteomes" id="UP001408356">
    <property type="component" value="Unassembled WGS sequence"/>
</dbReference>
<dbReference type="InterPro" id="IPR005996">
    <property type="entry name" value="Ribosomal_uL30_bac-type"/>
</dbReference>
<dbReference type="CDD" id="cd01658">
    <property type="entry name" value="Ribosomal_L30"/>
    <property type="match status" value="1"/>
</dbReference>
<evidence type="ECO:0000256" key="2">
    <source>
        <dbReference type="ARBA" id="ARBA00022980"/>
    </source>
</evidence>
<feature type="domain" description="Large ribosomal subunit protein uL30-like ferredoxin-like fold" evidence="6">
    <location>
        <begin position="4"/>
        <end position="45"/>
    </location>
</feature>
<accession>A0ABR2UPH3</accession>
<comment type="caution">
    <text evidence="7">The sequence shown here is derived from an EMBL/GenBank/DDBJ whole genome shotgun (WGS) entry which is preliminary data.</text>
</comment>
<protein>
    <recommendedName>
        <fullName evidence="4">Large ribosomal subunit protein uL30m</fullName>
    </recommendedName>
</protein>
<evidence type="ECO:0000256" key="4">
    <source>
        <dbReference type="ARBA" id="ARBA00035281"/>
    </source>
</evidence>
<evidence type="ECO:0000256" key="3">
    <source>
        <dbReference type="ARBA" id="ARBA00023274"/>
    </source>
</evidence>
<dbReference type="InterPro" id="IPR016082">
    <property type="entry name" value="Ribosomal_uL30_ferredoxin-like"/>
</dbReference>
<dbReference type="Pfam" id="PF00327">
    <property type="entry name" value="Ribosomal_L30"/>
    <property type="match status" value="1"/>
</dbReference>
<keyword evidence="2" id="KW-0689">Ribosomal protein</keyword>
<gene>
    <name evidence="7" type="ORF">SUNI508_01636</name>
</gene>
<comment type="similarity">
    <text evidence="1">Belongs to the universal ribosomal protein uL30 family.</text>
</comment>
<evidence type="ECO:0000256" key="1">
    <source>
        <dbReference type="ARBA" id="ARBA00007594"/>
    </source>
</evidence>
<evidence type="ECO:0000313" key="8">
    <source>
        <dbReference type="Proteomes" id="UP001408356"/>
    </source>
</evidence>
<evidence type="ECO:0000256" key="5">
    <source>
        <dbReference type="SAM" id="MobiDB-lite"/>
    </source>
</evidence>
<sequence>MSFFRITLHRSAIGLPERTRGVLAALGLRKRTQTVFHPVSPQFAGDERGAAAGEGLLVGETCAQGVKQWGVVGEGNEKKQEISKGAASGDQEYPARDQPRGSSLPPQCILVLY</sequence>
<evidence type="ECO:0000313" key="7">
    <source>
        <dbReference type="EMBL" id="KAK9416219.1"/>
    </source>
</evidence>
<proteinExistence type="inferred from homology"/>
<dbReference type="EMBL" id="JARVKF010000407">
    <property type="protein sequence ID" value="KAK9416219.1"/>
    <property type="molecule type" value="Genomic_DNA"/>
</dbReference>
<keyword evidence="8" id="KW-1185">Reference proteome</keyword>
<dbReference type="InterPro" id="IPR036919">
    <property type="entry name" value="Ribo_uL30_ferredoxin-like_sf"/>
</dbReference>